<evidence type="ECO:0000256" key="5">
    <source>
        <dbReference type="ARBA" id="ARBA00022989"/>
    </source>
</evidence>
<evidence type="ECO:0000313" key="10">
    <source>
        <dbReference type="Proteomes" id="UP001597277"/>
    </source>
</evidence>
<dbReference type="InterPro" id="IPR051311">
    <property type="entry name" value="DedA_domain"/>
</dbReference>
<feature type="transmembrane region" description="Helical" evidence="7">
    <location>
        <begin position="54"/>
        <end position="74"/>
    </location>
</feature>
<dbReference type="PANTHER" id="PTHR42709:SF6">
    <property type="entry name" value="UNDECAPRENYL PHOSPHATE TRANSPORTER A"/>
    <property type="match status" value="1"/>
</dbReference>
<evidence type="ECO:0000313" key="9">
    <source>
        <dbReference type="EMBL" id="MFD1717817.1"/>
    </source>
</evidence>
<dbReference type="RefSeq" id="WP_388004860.1">
    <property type="nucleotide sequence ID" value="NZ_JBHUEE010000003.1"/>
</dbReference>
<name>A0ABW4L4G9_9MICO</name>
<comment type="similarity">
    <text evidence="2">Belongs to the DedA family.</text>
</comment>
<dbReference type="Pfam" id="PF09335">
    <property type="entry name" value="VTT_dom"/>
    <property type="match status" value="1"/>
</dbReference>
<feature type="transmembrane region" description="Helical" evidence="7">
    <location>
        <begin position="142"/>
        <end position="165"/>
    </location>
</feature>
<evidence type="ECO:0000259" key="8">
    <source>
        <dbReference type="Pfam" id="PF09335"/>
    </source>
</evidence>
<protein>
    <submittedName>
        <fullName evidence="9">DedA family protein</fullName>
    </submittedName>
</protein>
<evidence type="ECO:0000256" key="4">
    <source>
        <dbReference type="ARBA" id="ARBA00022692"/>
    </source>
</evidence>
<organism evidence="9 10">
    <name type="scientific">Georgenia deserti</name>
    <dbReference type="NCBI Taxonomy" id="2093781"/>
    <lineage>
        <taxon>Bacteria</taxon>
        <taxon>Bacillati</taxon>
        <taxon>Actinomycetota</taxon>
        <taxon>Actinomycetes</taxon>
        <taxon>Micrococcales</taxon>
        <taxon>Bogoriellaceae</taxon>
        <taxon>Georgenia</taxon>
    </lineage>
</organism>
<keyword evidence="3" id="KW-1003">Cell membrane</keyword>
<evidence type="ECO:0000256" key="1">
    <source>
        <dbReference type="ARBA" id="ARBA00004651"/>
    </source>
</evidence>
<keyword evidence="5 7" id="KW-1133">Transmembrane helix</keyword>
<dbReference type="InterPro" id="IPR032816">
    <property type="entry name" value="VTT_dom"/>
</dbReference>
<reference evidence="10" key="1">
    <citation type="journal article" date="2019" name="Int. J. Syst. Evol. Microbiol.">
        <title>The Global Catalogue of Microorganisms (GCM) 10K type strain sequencing project: providing services to taxonomists for standard genome sequencing and annotation.</title>
        <authorList>
            <consortium name="The Broad Institute Genomics Platform"/>
            <consortium name="The Broad Institute Genome Sequencing Center for Infectious Disease"/>
            <person name="Wu L."/>
            <person name="Ma J."/>
        </authorList>
    </citation>
    <scope>NUCLEOTIDE SEQUENCE [LARGE SCALE GENOMIC DNA]</scope>
    <source>
        <strain evidence="10">JCM 17130</strain>
    </source>
</reference>
<keyword evidence="6 7" id="KW-0472">Membrane</keyword>
<evidence type="ECO:0000256" key="7">
    <source>
        <dbReference type="SAM" id="Phobius"/>
    </source>
</evidence>
<comment type="caution">
    <text evidence="9">The sequence shown here is derived from an EMBL/GenBank/DDBJ whole genome shotgun (WGS) entry which is preliminary data.</text>
</comment>
<evidence type="ECO:0000256" key="2">
    <source>
        <dbReference type="ARBA" id="ARBA00010792"/>
    </source>
</evidence>
<gene>
    <name evidence="9" type="ORF">ACFSE6_08225</name>
</gene>
<keyword evidence="4 7" id="KW-0812">Transmembrane</keyword>
<keyword evidence="10" id="KW-1185">Reference proteome</keyword>
<feature type="domain" description="VTT" evidence="8">
    <location>
        <begin position="35"/>
        <end position="158"/>
    </location>
</feature>
<accession>A0ABW4L4G9</accession>
<dbReference type="EMBL" id="JBHUEE010000003">
    <property type="protein sequence ID" value="MFD1717817.1"/>
    <property type="molecule type" value="Genomic_DNA"/>
</dbReference>
<sequence>MENVSQWVLDAAGSPVALVAIFVLTVVDGLVPALPSESLVMGLAAIGSVTGRPMLPVLGIVAAVAAFVGDNLSYEIGRAIGLRRFRWMRRPWFARHTVRAAAGLRRRVSTAVLAGRFVPGVRVAIGLAAGATGVPRRTYRPLTALSATLWSLYMLTLGTIGGAWFSDRPLLGMLSATCLGLVLGLVIDRVLTLVHRRRGAPDEAADRSDAEPAPAVER</sequence>
<feature type="transmembrane region" description="Helical" evidence="7">
    <location>
        <begin position="171"/>
        <end position="191"/>
    </location>
</feature>
<dbReference type="PANTHER" id="PTHR42709">
    <property type="entry name" value="ALKALINE PHOSPHATASE LIKE PROTEIN"/>
    <property type="match status" value="1"/>
</dbReference>
<comment type="subcellular location">
    <subcellularLocation>
        <location evidence="1">Cell membrane</location>
        <topology evidence="1">Multi-pass membrane protein</topology>
    </subcellularLocation>
</comment>
<dbReference type="Proteomes" id="UP001597277">
    <property type="component" value="Unassembled WGS sequence"/>
</dbReference>
<feature type="transmembrane region" description="Helical" evidence="7">
    <location>
        <begin position="12"/>
        <end position="34"/>
    </location>
</feature>
<evidence type="ECO:0000256" key="3">
    <source>
        <dbReference type="ARBA" id="ARBA00022475"/>
    </source>
</evidence>
<evidence type="ECO:0000256" key="6">
    <source>
        <dbReference type="ARBA" id="ARBA00023136"/>
    </source>
</evidence>
<proteinExistence type="inferred from homology"/>